<keyword evidence="1" id="KW-1133">Transmembrane helix</keyword>
<keyword evidence="1" id="KW-0812">Transmembrane</keyword>
<dbReference type="AlphaFoldDB" id="A0A8D7F8S8"/>
<name>A0A8D7F8S8_MUSAM</name>
<organism evidence="2">
    <name type="scientific">Musa acuminata subsp. malaccensis</name>
    <name type="common">Wild banana</name>
    <name type="synonym">Musa malaccensis</name>
    <dbReference type="NCBI Taxonomy" id="214687"/>
    <lineage>
        <taxon>Eukaryota</taxon>
        <taxon>Viridiplantae</taxon>
        <taxon>Streptophyta</taxon>
        <taxon>Embryophyta</taxon>
        <taxon>Tracheophyta</taxon>
        <taxon>Spermatophyta</taxon>
        <taxon>Magnoliopsida</taxon>
        <taxon>Liliopsida</taxon>
        <taxon>Zingiberales</taxon>
        <taxon>Musaceae</taxon>
        <taxon>Musa</taxon>
    </lineage>
</organism>
<evidence type="ECO:0000256" key="1">
    <source>
        <dbReference type="SAM" id="Phobius"/>
    </source>
</evidence>
<keyword evidence="1" id="KW-0472">Membrane</keyword>
<gene>
    <name evidence="2" type="ORF">GSMUA_146530.1</name>
</gene>
<dbReference type="EMBL" id="HG996471">
    <property type="protein sequence ID" value="CAG1844858.1"/>
    <property type="molecule type" value="Genomic_DNA"/>
</dbReference>
<protein>
    <submittedName>
        <fullName evidence="2">(wild Malaysian banana) hypothetical protein</fullName>
    </submittedName>
</protein>
<feature type="transmembrane region" description="Helical" evidence="1">
    <location>
        <begin position="12"/>
        <end position="29"/>
    </location>
</feature>
<proteinExistence type="predicted"/>
<sequence>MKNFEMMVSKVTLLLNYGVMVASFFSPLMKNWCF</sequence>
<evidence type="ECO:0000313" key="2">
    <source>
        <dbReference type="EMBL" id="CAG1844858.1"/>
    </source>
</evidence>
<accession>A0A8D7F8S8</accession>
<reference evidence="2" key="1">
    <citation type="submission" date="2021-03" db="EMBL/GenBank/DDBJ databases">
        <authorList>
            <consortium name="Genoscope - CEA"/>
            <person name="William W."/>
        </authorList>
    </citation>
    <scope>NUCLEOTIDE SEQUENCE</scope>
    <source>
        <strain evidence="2">Doubled-haploid Pahang</strain>
    </source>
</reference>